<accession>A0ACC0HF75</accession>
<proteinExistence type="predicted"/>
<name>A0ACC0HF75_9ERIC</name>
<protein>
    <submittedName>
        <fullName evidence="1">Uncharacterized protein</fullName>
    </submittedName>
</protein>
<reference evidence="1 2" key="1">
    <citation type="journal article" date="2022" name="Plant J.">
        <title>Chromosome-level genome of Camellia lanceoleosa provides a valuable resource for understanding genome evolution and self-incompatibility.</title>
        <authorList>
            <person name="Gong W."/>
            <person name="Xiao S."/>
            <person name="Wang L."/>
            <person name="Liao Z."/>
            <person name="Chang Y."/>
            <person name="Mo W."/>
            <person name="Hu G."/>
            <person name="Li W."/>
            <person name="Zhao G."/>
            <person name="Zhu H."/>
            <person name="Hu X."/>
            <person name="Ji K."/>
            <person name="Xiang X."/>
            <person name="Song Q."/>
            <person name="Yuan D."/>
            <person name="Jin S."/>
            <person name="Zhang L."/>
        </authorList>
    </citation>
    <scope>NUCLEOTIDE SEQUENCE [LARGE SCALE GENOMIC DNA]</scope>
    <source>
        <strain evidence="1">SQ_2022a</strain>
    </source>
</reference>
<dbReference type="EMBL" id="CM045762">
    <property type="protein sequence ID" value="KAI8011085.1"/>
    <property type="molecule type" value="Genomic_DNA"/>
</dbReference>
<evidence type="ECO:0000313" key="1">
    <source>
        <dbReference type="EMBL" id="KAI8011085.1"/>
    </source>
</evidence>
<dbReference type="Proteomes" id="UP001060215">
    <property type="component" value="Chromosome 5"/>
</dbReference>
<gene>
    <name evidence="1" type="ORF">LOK49_LG06G00880</name>
</gene>
<evidence type="ECO:0000313" key="2">
    <source>
        <dbReference type="Proteomes" id="UP001060215"/>
    </source>
</evidence>
<keyword evidence="2" id="KW-1185">Reference proteome</keyword>
<organism evidence="1 2">
    <name type="scientific">Camellia lanceoleosa</name>
    <dbReference type="NCBI Taxonomy" id="1840588"/>
    <lineage>
        <taxon>Eukaryota</taxon>
        <taxon>Viridiplantae</taxon>
        <taxon>Streptophyta</taxon>
        <taxon>Embryophyta</taxon>
        <taxon>Tracheophyta</taxon>
        <taxon>Spermatophyta</taxon>
        <taxon>Magnoliopsida</taxon>
        <taxon>eudicotyledons</taxon>
        <taxon>Gunneridae</taxon>
        <taxon>Pentapetalae</taxon>
        <taxon>asterids</taxon>
        <taxon>Ericales</taxon>
        <taxon>Theaceae</taxon>
        <taxon>Camellia</taxon>
    </lineage>
</organism>
<comment type="caution">
    <text evidence="1">The sequence shown here is derived from an EMBL/GenBank/DDBJ whole genome shotgun (WGS) entry which is preliminary data.</text>
</comment>
<sequence length="815" mass="90277">MSDTGGKSGGSRWKRYCERKKQEALAMSSKRKCGVTMAGRVLFKQSNVVRKSPRKAVKTRLNFRSNVAGIIKLVYAVNLREVHLAHLRTTPFWIMFEVILSNQLDHTEFRKGDDLIVRIVKSYNVREGKFVLGGRGVDLTVDDVKLLFGLQGGSAFLDMTPRPRPASDFVQRRCPGTSRITAKLVRDLLMDASVGDTPLITEELVIQAHENAILEGRGLRGGLNVGLVDDDVVEEAGVAVRGFARVKIEGRSYGKQCEGGVQNEPWSPAYVVRKSERGGVSGEGVEGQDGEFIDPCSSPKGHNSSENLGADSPCIRICDAGDSKIVMELRQEVERLNKKLEMQSVNLVEGFESIFKVKDEECKKLVAENAELRRSLAALEEQAAEQAVHNVTQHFASVNVRKTSVDDYGLGNQVEVENGRDNCPTVEGGTMVESSPVAYVTLVDNNEMHCPIQADDSEVVVESPMITAGCSVVEGVNSFVRNIKGKVRKNLKLSGYEYPELKRRGRTIKNKVSVSKPVGVGSSVNVLHRECVVDVENVVDEKKIFSGFGITNRNTVWKMMSEREKEVISSAYERYGDRAVMWVGRDDGNAVYFSDVRSLVRQLGVRGNVIDAYAEVLSDDQETLNAGKDFPENSYFFSSICWDVLKGDNEQAKFNYVKSNIHAAMGARYMHFPICHLGHWTLLVYDTEDGSWKHYNSMRSRSGTGGVHYAEAVKLKNIVTDIQRQAMAANGLDEVVGTQDFDMMVESVAECPQQRAEMMDCAIIVCAVMRQYVNHIDVGRSLDGGNCSVLRAEMVRKFVGDPVRGVMSNMGRMVG</sequence>